<evidence type="ECO:0000256" key="6">
    <source>
        <dbReference type="PROSITE-ProRule" id="PRU00192"/>
    </source>
</evidence>
<feature type="compositionally biased region" description="Acidic residues" evidence="7">
    <location>
        <begin position="488"/>
        <end position="497"/>
    </location>
</feature>
<organism evidence="9 10">
    <name type="scientific">Phyllostomus discolor</name>
    <name type="common">pale spear-nosed bat</name>
    <dbReference type="NCBI Taxonomy" id="89673"/>
    <lineage>
        <taxon>Eukaryota</taxon>
        <taxon>Metazoa</taxon>
        <taxon>Chordata</taxon>
        <taxon>Craniata</taxon>
        <taxon>Vertebrata</taxon>
        <taxon>Euteleostomi</taxon>
        <taxon>Mammalia</taxon>
        <taxon>Eutheria</taxon>
        <taxon>Laurasiatheria</taxon>
        <taxon>Chiroptera</taxon>
        <taxon>Yangochiroptera</taxon>
        <taxon>Phyllostomidae</taxon>
        <taxon>Phyllostominae</taxon>
        <taxon>Phyllostomus</taxon>
    </lineage>
</organism>
<feature type="region of interest" description="Disordered" evidence="7">
    <location>
        <begin position="22"/>
        <end position="351"/>
    </location>
</feature>
<proteinExistence type="predicted"/>
<sequence length="652" mass="72400">MTMSMCLHMGLSTSPMWISSHLPVSPQGSHQDFRSLQAKFQASQPGISELSPKPEFKKLLKKFPQPEPSEPAKKSLQLEFTDLPKKPPQPEFSEVPKKPPQPEFVDLPKKPPQPEFADLPKKPSKSKSCEVYKKFPQLEATAFPGKPPQPGVSETPQKALQLEPSALAQKPLQPDLGNPTRPPTEHEFSTSPRKVWQPELSEATPKPPKPEFSTLPKKPPHPEFSGFLTKPQQPQVPPRKPEPSEPRPSFSQPDLSASPKKTPPPQLSDLPKKPLQPEFGDLTRTSSEPEVCVIPKRPRQSEFKVPAKPLQHKLGSLPRTSSEPEVSLLPPKFLQPGGRGTPRKFSQPEPNALLKKTLQAEFFGDPTRKPPLPGSVSESSLLLAVVASSPRSPLSPGFGARQQRSVLTHSRASKLGLKPSYTPRQRPLPPVSSLGPPPVKPPRPPGLKDVLSSHRPAAAATALRRARSSAGIHFWAPQPTDIQKDPEIYELYDDVEATESSPSPKGKDEVPSIQQPPKKPPQDPELRKEKALQPQQLLPVDPKALKQIRKAEKAEREFRKKFKFEGEIVIQTRMMIDPNAKTRRGGGKHLGIRRGEILEVIEFTNKEEMLCRDTKGKYGYVPRIALLPLETEVYDDVAFLDPLEGQPFPRGQ</sequence>
<dbReference type="InParanoid" id="A0A7E6EAF2"/>
<feature type="compositionally biased region" description="Low complexity" evidence="7">
    <location>
        <begin position="453"/>
        <end position="463"/>
    </location>
</feature>
<feature type="domain" description="SH3" evidence="8">
    <location>
        <begin position="553"/>
        <end position="631"/>
    </location>
</feature>
<evidence type="ECO:0000256" key="4">
    <source>
        <dbReference type="ARBA" id="ARBA00063710"/>
    </source>
</evidence>
<dbReference type="InterPro" id="IPR043443">
    <property type="entry name" value="FYB1/2-like"/>
</dbReference>
<accession>A0A7E6EAF2</accession>
<dbReference type="InterPro" id="IPR001452">
    <property type="entry name" value="SH3_domain"/>
</dbReference>
<feature type="region of interest" description="Disordered" evidence="7">
    <location>
        <begin position="389"/>
        <end position="537"/>
    </location>
</feature>
<dbReference type="CTD" id="84106"/>
<dbReference type="Proteomes" id="UP000504628">
    <property type="component" value="Chromosome 8"/>
</dbReference>
<evidence type="ECO:0000256" key="7">
    <source>
        <dbReference type="SAM" id="MobiDB-lite"/>
    </source>
</evidence>
<evidence type="ECO:0000256" key="1">
    <source>
        <dbReference type="ARBA" id="ARBA00022443"/>
    </source>
</evidence>
<keyword evidence="3" id="KW-0446">Lipid-binding</keyword>
<dbReference type="GO" id="GO:0072659">
    <property type="term" value="P:protein localization to plasma membrane"/>
    <property type="evidence" value="ECO:0007669"/>
    <property type="project" value="TreeGrafter"/>
</dbReference>
<evidence type="ECO:0000313" key="9">
    <source>
        <dbReference type="Proteomes" id="UP000504628"/>
    </source>
</evidence>
<dbReference type="PANTHER" id="PTHR16830">
    <property type="entry name" value="SH2 CONTAINING ADAPTOR PRAM-1 RELATED"/>
    <property type="match status" value="1"/>
</dbReference>
<reference evidence="10" key="1">
    <citation type="submission" date="2025-08" db="UniProtKB">
        <authorList>
            <consortium name="RefSeq"/>
        </authorList>
    </citation>
    <scope>IDENTIFICATION</scope>
    <source>
        <tissue evidence="10">Muscle</tissue>
    </source>
</reference>
<keyword evidence="2" id="KW-0597">Phosphoprotein</keyword>
<dbReference type="GO" id="GO:0050852">
    <property type="term" value="P:T cell receptor signaling pathway"/>
    <property type="evidence" value="ECO:0007669"/>
    <property type="project" value="TreeGrafter"/>
</dbReference>
<evidence type="ECO:0000313" key="10">
    <source>
        <dbReference type="RefSeq" id="XP_035888611.1"/>
    </source>
</evidence>
<evidence type="ECO:0000259" key="8">
    <source>
        <dbReference type="PROSITE" id="PS50002"/>
    </source>
</evidence>
<dbReference type="PROSITE" id="PS50002">
    <property type="entry name" value="SH3"/>
    <property type="match status" value="1"/>
</dbReference>
<protein>
    <recommendedName>
        <fullName evidence="5">PML-RARA-regulated adapter molecule 1</fullName>
    </recommendedName>
</protein>
<dbReference type="SUPFAM" id="SSF50044">
    <property type="entry name" value="SH3-domain"/>
    <property type="match status" value="1"/>
</dbReference>
<dbReference type="Gene3D" id="2.30.30.40">
    <property type="entry name" value="SH3 Domains"/>
    <property type="match status" value="1"/>
</dbReference>
<dbReference type="AlphaFoldDB" id="A0A7E6EAF2"/>
<dbReference type="OrthoDB" id="8889279at2759"/>
<keyword evidence="9" id="KW-1185">Reference proteome</keyword>
<dbReference type="GO" id="GO:0005886">
    <property type="term" value="C:plasma membrane"/>
    <property type="evidence" value="ECO:0007669"/>
    <property type="project" value="InterPro"/>
</dbReference>
<comment type="subunit">
    <text evidence="4">Interacts with SKAP2, LCP2 and DBNL. May interact with LYN. Interacts with NEK6.</text>
</comment>
<dbReference type="PANTHER" id="PTHR16830:SF11">
    <property type="entry name" value="PML-RARA-REGULATED ADAPTER MOLECULE 1"/>
    <property type="match status" value="1"/>
</dbReference>
<name>A0A7E6EAF2_9CHIR</name>
<gene>
    <name evidence="10" type="primary">PRAM1</name>
</gene>
<dbReference type="RefSeq" id="XP_035888611.1">
    <property type="nucleotide sequence ID" value="XM_036032718.1"/>
</dbReference>
<dbReference type="FunFam" id="2.30.30.40:FF:000179">
    <property type="entry name" value="PML-RARA regulated adaptor molecule 1"/>
    <property type="match status" value="1"/>
</dbReference>
<feature type="compositionally biased region" description="Basic and acidic residues" evidence="7">
    <location>
        <begin position="520"/>
        <end position="531"/>
    </location>
</feature>
<feature type="compositionally biased region" description="Pro residues" evidence="7">
    <location>
        <begin position="426"/>
        <end position="445"/>
    </location>
</feature>
<dbReference type="Pfam" id="PF14603">
    <property type="entry name" value="hSH3"/>
    <property type="match status" value="1"/>
</dbReference>
<dbReference type="FunCoup" id="A0A7E6EAF2">
    <property type="interactions" value="28"/>
</dbReference>
<dbReference type="GO" id="GO:0007229">
    <property type="term" value="P:integrin-mediated signaling pathway"/>
    <property type="evidence" value="ECO:0007669"/>
    <property type="project" value="InterPro"/>
</dbReference>
<evidence type="ECO:0000256" key="2">
    <source>
        <dbReference type="ARBA" id="ARBA00022553"/>
    </source>
</evidence>
<dbReference type="InterPro" id="IPR036028">
    <property type="entry name" value="SH3-like_dom_sf"/>
</dbReference>
<dbReference type="GO" id="GO:0008289">
    <property type="term" value="F:lipid binding"/>
    <property type="evidence" value="ECO:0007669"/>
    <property type="project" value="UniProtKB-KW"/>
</dbReference>
<dbReference type="GeneID" id="114503769"/>
<keyword evidence="1 6" id="KW-0728">SH3 domain</keyword>
<evidence type="ECO:0000256" key="5">
    <source>
        <dbReference type="ARBA" id="ARBA00074948"/>
    </source>
</evidence>
<dbReference type="InterPro" id="IPR029294">
    <property type="entry name" value="hSH3"/>
</dbReference>
<evidence type="ECO:0000256" key="3">
    <source>
        <dbReference type="ARBA" id="ARBA00023121"/>
    </source>
</evidence>